<evidence type="ECO:0000256" key="2">
    <source>
        <dbReference type="ARBA" id="ARBA00007992"/>
    </source>
</evidence>
<dbReference type="InterPro" id="IPR036188">
    <property type="entry name" value="FAD/NAD-bd_sf"/>
</dbReference>
<dbReference type="SUPFAM" id="SSF54373">
    <property type="entry name" value="FAD-linked reductases, C-terminal domain"/>
    <property type="match status" value="1"/>
</dbReference>
<sequence length="441" mass="48811">MLTPPYSDPGSDGRLHVAIIGGGITGVTLALGLEARGVSYTLYERAPEFKEMGAGVGFSPNAEAALESIDPAVRAAYKRVAMANGEDYFQWVNGFDSNEVIYKLYLGEQAFQGCRRSDFLDEMVKLIPKEKIRLGKAVEGIDELKNGRVRIQFRDGAKGVADIVIGCDGIHSRVRRLLLGDDNPASHASYSHQFCFRALVPMDEARKTLSEYRASTRFMYNGLNAHAITYPVSEKQLNVLLVLSDPNSWQTGDGRHTARGSKNEALEAFRDWHPALKAIIALLPEQMDKWAIFDMLDNPAPFYSKGSVCIAGDAAHAVGPHLGAGAGFGMEDALVLAELLQALDCDSGVKSVKSRAEMGRDALKVYNDVRYERTQWLVKRTREACDLFQWKDPDVGSDSDKFGEEITWRFHQIWNYDVDAMAMEAVSSFRKIANVAEGEQL</sequence>
<evidence type="ECO:0000256" key="1">
    <source>
        <dbReference type="ARBA" id="ARBA00005179"/>
    </source>
</evidence>
<keyword evidence="3" id="KW-0285">Flavoprotein</keyword>
<evidence type="ECO:0000313" key="7">
    <source>
        <dbReference type="EMBL" id="KAK9415652.1"/>
    </source>
</evidence>
<dbReference type="InterPro" id="IPR002938">
    <property type="entry name" value="FAD-bd"/>
</dbReference>
<feature type="domain" description="FAD-binding" evidence="6">
    <location>
        <begin position="15"/>
        <end position="342"/>
    </location>
</feature>
<dbReference type="EMBL" id="JARVKF010000414">
    <property type="protein sequence ID" value="KAK9415652.1"/>
    <property type="molecule type" value="Genomic_DNA"/>
</dbReference>
<name>A0ABR2ULZ2_9PEZI</name>
<proteinExistence type="inferred from homology"/>
<dbReference type="PANTHER" id="PTHR46720">
    <property type="entry name" value="HYDROXYLASE, PUTATIVE (AFU_ORTHOLOGUE AFUA_3G01460)-RELATED"/>
    <property type="match status" value="1"/>
</dbReference>
<dbReference type="SUPFAM" id="SSF51905">
    <property type="entry name" value="FAD/NAD(P)-binding domain"/>
    <property type="match status" value="1"/>
</dbReference>
<dbReference type="PRINTS" id="PR00420">
    <property type="entry name" value="RNGMNOXGNASE"/>
</dbReference>
<accession>A0ABR2ULZ2</accession>
<dbReference type="Gene3D" id="3.50.50.60">
    <property type="entry name" value="FAD/NAD(P)-binding domain"/>
    <property type="match status" value="1"/>
</dbReference>
<evidence type="ECO:0000256" key="3">
    <source>
        <dbReference type="ARBA" id="ARBA00022630"/>
    </source>
</evidence>
<dbReference type="Pfam" id="PF01494">
    <property type="entry name" value="FAD_binding_3"/>
    <property type="match status" value="1"/>
</dbReference>
<evidence type="ECO:0000313" key="8">
    <source>
        <dbReference type="Proteomes" id="UP001408356"/>
    </source>
</evidence>
<evidence type="ECO:0000256" key="5">
    <source>
        <dbReference type="ARBA" id="ARBA00023002"/>
    </source>
</evidence>
<dbReference type="InterPro" id="IPR051104">
    <property type="entry name" value="FAD_monoxygenase"/>
</dbReference>
<evidence type="ECO:0000256" key="4">
    <source>
        <dbReference type="ARBA" id="ARBA00022827"/>
    </source>
</evidence>
<dbReference type="PANTHER" id="PTHR46720:SF3">
    <property type="entry name" value="FAD-BINDING DOMAIN-CONTAINING PROTEIN-RELATED"/>
    <property type="match status" value="1"/>
</dbReference>
<keyword evidence="5" id="KW-0560">Oxidoreductase</keyword>
<keyword evidence="4" id="KW-0274">FAD</keyword>
<reference evidence="7 8" key="1">
    <citation type="journal article" date="2024" name="J. Plant Pathol.">
        <title>Sequence and assembly of the genome of Seiridium unicorne, isolate CBS 538.82, causal agent of cypress canker disease.</title>
        <authorList>
            <person name="Scali E."/>
            <person name="Rocca G.D."/>
            <person name="Danti R."/>
            <person name="Garbelotto M."/>
            <person name="Barberini S."/>
            <person name="Baroncelli R."/>
            <person name="Emiliani G."/>
        </authorList>
    </citation>
    <scope>NUCLEOTIDE SEQUENCE [LARGE SCALE GENOMIC DNA]</scope>
    <source>
        <strain evidence="7 8">BM-138-508</strain>
    </source>
</reference>
<keyword evidence="8" id="KW-1185">Reference proteome</keyword>
<comment type="caution">
    <text evidence="7">The sequence shown here is derived from an EMBL/GenBank/DDBJ whole genome shotgun (WGS) entry which is preliminary data.</text>
</comment>
<organism evidence="7 8">
    <name type="scientific">Seiridium unicorne</name>
    <dbReference type="NCBI Taxonomy" id="138068"/>
    <lineage>
        <taxon>Eukaryota</taxon>
        <taxon>Fungi</taxon>
        <taxon>Dikarya</taxon>
        <taxon>Ascomycota</taxon>
        <taxon>Pezizomycotina</taxon>
        <taxon>Sordariomycetes</taxon>
        <taxon>Xylariomycetidae</taxon>
        <taxon>Amphisphaeriales</taxon>
        <taxon>Sporocadaceae</taxon>
        <taxon>Seiridium</taxon>
    </lineage>
</organism>
<dbReference type="Proteomes" id="UP001408356">
    <property type="component" value="Unassembled WGS sequence"/>
</dbReference>
<comment type="similarity">
    <text evidence="2">Belongs to the paxM FAD-dependent monooxygenase family.</text>
</comment>
<comment type="pathway">
    <text evidence="1">Secondary metabolite biosynthesis.</text>
</comment>
<gene>
    <name evidence="7" type="ORF">SUNI508_10311</name>
</gene>
<protein>
    <submittedName>
        <fullName evidence="7">Salicylate hydroxylase</fullName>
    </submittedName>
</protein>
<evidence type="ECO:0000259" key="6">
    <source>
        <dbReference type="Pfam" id="PF01494"/>
    </source>
</evidence>